<protein>
    <submittedName>
        <fullName evidence="1">Uncharacterized protein</fullName>
    </submittedName>
</protein>
<dbReference type="Proteomes" id="UP000244223">
    <property type="component" value="Unassembled WGS sequence"/>
</dbReference>
<keyword evidence="2" id="KW-1185">Reference proteome</keyword>
<sequence length="67" mass="7178">MDYAWDKKQAEYAQGIEIGKEIGKEEGKAEGIAIAAMGMHKAGLSVELIAKSLSLTESVVLALLKED</sequence>
<dbReference type="EMBL" id="QAON01000003">
    <property type="protein sequence ID" value="PTQ90510.1"/>
    <property type="molecule type" value="Genomic_DNA"/>
</dbReference>
<dbReference type="AlphaFoldDB" id="A0A2T5J242"/>
<comment type="caution">
    <text evidence="1">The sequence shown here is derived from an EMBL/GenBank/DDBJ whole genome shotgun (WGS) entry which is preliminary data.</text>
</comment>
<name>A0A2T5J242_9GAMM</name>
<dbReference type="RefSeq" id="WP_107864947.1">
    <property type="nucleotide sequence ID" value="NZ_QAON01000003.1"/>
</dbReference>
<evidence type="ECO:0000313" key="2">
    <source>
        <dbReference type="Proteomes" id="UP000244223"/>
    </source>
</evidence>
<organism evidence="1 2">
    <name type="scientific">Agitococcus lubricus</name>
    <dbReference type="NCBI Taxonomy" id="1077255"/>
    <lineage>
        <taxon>Bacteria</taxon>
        <taxon>Pseudomonadati</taxon>
        <taxon>Pseudomonadota</taxon>
        <taxon>Gammaproteobacteria</taxon>
        <taxon>Moraxellales</taxon>
        <taxon>Moraxellaceae</taxon>
        <taxon>Agitococcus</taxon>
    </lineage>
</organism>
<reference evidence="1 2" key="1">
    <citation type="submission" date="2018-04" db="EMBL/GenBank/DDBJ databases">
        <title>Genomic Encyclopedia of Archaeal and Bacterial Type Strains, Phase II (KMG-II): from individual species to whole genera.</title>
        <authorList>
            <person name="Goeker M."/>
        </authorList>
    </citation>
    <scope>NUCLEOTIDE SEQUENCE [LARGE SCALE GENOMIC DNA]</scope>
    <source>
        <strain evidence="1 2">DSM 5822</strain>
    </source>
</reference>
<gene>
    <name evidence="1" type="ORF">C8N29_103265</name>
</gene>
<evidence type="ECO:0000313" key="1">
    <source>
        <dbReference type="EMBL" id="PTQ90510.1"/>
    </source>
</evidence>
<accession>A0A2T5J242</accession>
<proteinExistence type="predicted"/>